<dbReference type="PANTHER" id="PTHR45969:SF69">
    <property type="entry name" value="FINGER DOMAIN PROTEIN, PUTATIVE (AFU_ORTHOLOGUE AFUA_3G12190)-RELATED"/>
    <property type="match status" value="1"/>
</dbReference>
<keyword evidence="2 4" id="KW-0863">Zinc-finger</keyword>
<keyword evidence="3" id="KW-0862">Zinc</keyword>
<dbReference type="GO" id="GO:0008270">
    <property type="term" value="F:zinc ion binding"/>
    <property type="evidence" value="ECO:0007669"/>
    <property type="project" value="UniProtKB-KW"/>
</dbReference>
<gene>
    <name evidence="7" type="ORF">J5N97_017378</name>
</gene>
<sequence>MDIKGIFPPISNILGSSDFILSYLYIFFKPIKSISQRLIFMTSTTGATREEGLEYCVICLSSISRREEVHELRCDHNFHKSCMKRWLKNQGRTCPLCRDNLFGCSDKSNYNLNFGGGETILLNPFESPVHDARDTWWLR</sequence>
<reference evidence="7" key="1">
    <citation type="submission" date="2021-03" db="EMBL/GenBank/DDBJ databases">
        <authorList>
            <person name="Li Z."/>
            <person name="Yang C."/>
        </authorList>
    </citation>
    <scope>NUCLEOTIDE SEQUENCE</scope>
    <source>
        <strain evidence="7">Dzin_1.0</strain>
        <tissue evidence="7">Leaf</tissue>
    </source>
</reference>
<keyword evidence="1" id="KW-0479">Metal-binding</keyword>
<dbReference type="PANTHER" id="PTHR45969">
    <property type="entry name" value="RING ZINC FINGER PROTEIN-RELATED"/>
    <property type="match status" value="1"/>
</dbReference>
<dbReference type="SUPFAM" id="SSF57850">
    <property type="entry name" value="RING/U-box"/>
    <property type="match status" value="1"/>
</dbReference>
<evidence type="ECO:0000256" key="5">
    <source>
        <dbReference type="SAM" id="Phobius"/>
    </source>
</evidence>
<protein>
    <recommendedName>
        <fullName evidence="6">RING-type domain-containing protein</fullName>
    </recommendedName>
</protein>
<dbReference type="EMBL" id="JAGGNH010000004">
    <property type="protein sequence ID" value="KAJ0975413.1"/>
    <property type="molecule type" value="Genomic_DNA"/>
</dbReference>
<name>A0A9D5CN40_9LILI</name>
<dbReference type="GO" id="GO:0061630">
    <property type="term" value="F:ubiquitin protein ligase activity"/>
    <property type="evidence" value="ECO:0007669"/>
    <property type="project" value="TreeGrafter"/>
</dbReference>
<evidence type="ECO:0000259" key="6">
    <source>
        <dbReference type="PROSITE" id="PS50089"/>
    </source>
</evidence>
<dbReference type="InterPro" id="IPR001841">
    <property type="entry name" value="Znf_RING"/>
</dbReference>
<proteinExistence type="predicted"/>
<evidence type="ECO:0000313" key="8">
    <source>
        <dbReference type="Proteomes" id="UP001085076"/>
    </source>
</evidence>
<accession>A0A9D5CN40</accession>
<dbReference type="InterPro" id="IPR013083">
    <property type="entry name" value="Znf_RING/FYVE/PHD"/>
</dbReference>
<evidence type="ECO:0000256" key="1">
    <source>
        <dbReference type="ARBA" id="ARBA00022723"/>
    </source>
</evidence>
<dbReference type="PROSITE" id="PS50089">
    <property type="entry name" value="ZF_RING_2"/>
    <property type="match status" value="1"/>
</dbReference>
<dbReference type="Proteomes" id="UP001085076">
    <property type="component" value="Miscellaneous, Linkage group lg04"/>
</dbReference>
<dbReference type="Gene3D" id="3.30.40.10">
    <property type="entry name" value="Zinc/RING finger domain, C3HC4 (zinc finger)"/>
    <property type="match status" value="1"/>
</dbReference>
<dbReference type="GO" id="GO:0016567">
    <property type="term" value="P:protein ubiquitination"/>
    <property type="evidence" value="ECO:0007669"/>
    <property type="project" value="TreeGrafter"/>
</dbReference>
<dbReference type="AlphaFoldDB" id="A0A9D5CN40"/>
<dbReference type="OrthoDB" id="688715at2759"/>
<evidence type="ECO:0000256" key="4">
    <source>
        <dbReference type="PROSITE-ProRule" id="PRU00175"/>
    </source>
</evidence>
<dbReference type="SMART" id="SM00184">
    <property type="entry name" value="RING"/>
    <property type="match status" value="1"/>
</dbReference>
<keyword evidence="5" id="KW-1133">Transmembrane helix</keyword>
<keyword evidence="5" id="KW-0472">Membrane</keyword>
<evidence type="ECO:0000313" key="7">
    <source>
        <dbReference type="EMBL" id="KAJ0975413.1"/>
    </source>
</evidence>
<evidence type="ECO:0000256" key="3">
    <source>
        <dbReference type="ARBA" id="ARBA00022833"/>
    </source>
</evidence>
<comment type="caution">
    <text evidence="7">The sequence shown here is derived from an EMBL/GenBank/DDBJ whole genome shotgun (WGS) entry which is preliminary data.</text>
</comment>
<reference evidence="7" key="2">
    <citation type="journal article" date="2022" name="Hortic Res">
        <title>The genome of Dioscorea zingiberensis sheds light on the biosynthesis, origin and evolution of the medicinally important diosgenin saponins.</title>
        <authorList>
            <person name="Li Y."/>
            <person name="Tan C."/>
            <person name="Li Z."/>
            <person name="Guo J."/>
            <person name="Li S."/>
            <person name="Chen X."/>
            <person name="Wang C."/>
            <person name="Dai X."/>
            <person name="Yang H."/>
            <person name="Song W."/>
            <person name="Hou L."/>
            <person name="Xu J."/>
            <person name="Tong Z."/>
            <person name="Xu A."/>
            <person name="Yuan X."/>
            <person name="Wang W."/>
            <person name="Yang Q."/>
            <person name="Chen L."/>
            <person name="Sun Z."/>
            <person name="Wang K."/>
            <person name="Pan B."/>
            <person name="Chen J."/>
            <person name="Bao Y."/>
            <person name="Liu F."/>
            <person name="Qi X."/>
            <person name="Gang D.R."/>
            <person name="Wen J."/>
            <person name="Li J."/>
        </authorList>
    </citation>
    <scope>NUCLEOTIDE SEQUENCE</scope>
    <source>
        <strain evidence="7">Dzin_1.0</strain>
    </source>
</reference>
<evidence type="ECO:0000256" key="2">
    <source>
        <dbReference type="ARBA" id="ARBA00022771"/>
    </source>
</evidence>
<keyword evidence="5" id="KW-0812">Transmembrane</keyword>
<dbReference type="Pfam" id="PF13639">
    <property type="entry name" value="zf-RING_2"/>
    <property type="match status" value="1"/>
</dbReference>
<organism evidence="7 8">
    <name type="scientific">Dioscorea zingiberensis</name>
    <dbReference type="NCBI Taxonomy" id="325984"/>
    <lineage>
        <taxon>Eukaryota</taxon>
        <taxon>Viridiplantae</taxon>
        <taxon>Streptophyta</taxon>
        <taxon>Embryophyta</taxon>
        <taxon>Tracheophyta</taxon>
        <taxon>Spermatophyta</taxon>
        <taxon>Magnoliopsida</taxon>
        <taxon>Liliopsida</taxon>
        <taxon>Dioscoreales</taxon>
        <taxon>Dioscoreaceae</taxon>
        <taxon>Dioscorea</taxon>
    </lineage>
</organism>
<keyword evidence="8" id="KW-1185">Reference proteome</keyword>
<feature type="transmembrane region" description="Helical" evidence="5">
    <location>
        <begin position="6"/>
        <end position="28"/>
    </location>
</feature>
<feature type="domain" description="RING-type" evidence="6">
    <location>
        <begin position="56"/>
        <end position="98"/>
    </location>
</feature>
<dbReference type="CDD" id="cd16448">
    <property type="entry name" value="RING-H2"/>
    <property type="match status" value="1"/>
</dbReference>